<comment type="caution">
    <text evidence="7">The sequence shown here is derived from an EMBL/GenBank/DDBJ whole genome shotgun (WGS) entry which is preliminary data.</text>
</comment>
<comment type="subcellular location">
    <subcellularLocation>
        <location evidence="1">Membrane</location>
        <topology evidence="1">Single-pass membrane protein</topology>
    </subcellularLocation>
</comment>
<evidence type="ECO:0000313" key="7">
    <source>
        <dbReference type="EMBL" id="OPJ89272.1"/>
    </source>
</evidence>
<evidence type="ECO:0000256" key="3">
    <source>
        <dbReference type="ARBA" id="ARBA00022989"/>
    </source>
</evidence>
<evidence type="ECO:0008006" key="9">
    <source>
        <dbReference type="Google" id="ProtNLM"/>
    </source>
</evidence>
<evidence type="ECO:0000313" key="8">
    <source>
        <dbReference type="Proteomes" id="UP000190648"/>
    </source>
</evidence>
<keyword evidence="4 6" id="KW-0472">Membrane</keyword>
<evidence type="ECO:0000256" key="2">
    <source>
        <dbReference type="ARBA" id="ARBA00022692"/>
    </source>
</evidence>
<evidence type="ECO:0000256" key="5">
    <source>
        <dbReference type="SAM" id="MobiDB-lite"/>
    </source>
</evidence>
<dbReference type="PANTHER" id="PTHR28649:SF1">
    <property type="entry name" value="SMALL INTEGRAL MEMBRANE PROTEIN 41"/>
    <property type="match status" value="1"/>
</dbReference>
<keyword evidence="2 6" id="KW-0812">Transmembrane</keyword>
<name>A0A1V4KXY6_PATFA</name>
<evidence type="ECO:0000256" key="4">
    <source>
        <dbReference type="ARBA" id="ARBA00023136"/>
    </source>
</evidence>
<dbReference type="Proteomes" id="UP000190648">
    <property type="component" value="Unassembled WGS sequence"/>
</dbReference>
<evidence type="ECO:0000256" key="6">
    <source>
        <dbReference type="SAM" id="Phobius"/>
    </source>
</evidence>
<keyword evidence="8" id="KW-1185">Reference proteome</keyword>
<accession>A0A1V4KXY6</accession>
<dbReference type="GO" id="GO:0016020">
    <property type="term" value="C:membrane"/>
    <property type="evidence" value="ECO:0007669"/>
    <property type="project" value="UniProtKB-SubCell"/>
</dbReference>
<dbReference type="PANTHER" id="PTHR28649">
    <property type="entry name" value="PROTEIN REPRIMO-RELATED"/>
    <property type="match status" value="1"/>
</dbReference>
<evidence type="ECO:0000256" key="1">
    <source>
        <dbReference type="ARBA" id="ARBA00004167"/>
    </source>
</evidence>
<gene>
    <name evidence="7" type="ORF">AV530_000483</name>
</gene>
<dbReference type="AlphaFoldDB" id="A0A1V4KXY6"/>
<dbReference type="OrthoDB" id="8570856at2759"/>
<organism evidence="7 8">
    <name type="scientific">Patagioenas fasciata monilis</name>
    <dbReference type="NCBI Taxonomy" id="372326"/>
    <lineage>
        <taxon>Eukaryota</taxon>
        <taxon>Metazoa</taxon>
        <taxon>Chordata</taxon>
        <taxon>Craniata</taxon>
        <taxon>Vertebrata</taxon>
        <taxon>Euteleostomi</taxon>
        <taxon>Archelosauria</taxon>
        <taxon>Archosauria</taxon>
        <taxon>Dinosauria</taxon>
        <taxon>Saurischia</taxon>
        <taxon>Theropoda</taxon>
        <taxon>Coelurosauria</taxon>
        <taxon>Aves</taxon>
        <taxon>Neognathae</taxon>
        <taxon>Neoaves</taxon>
        <taxon>Columbimorphae</taxon>
        <taxon>Columbiformes</taxon>
        <taxon>Columbidae</taxon>
        <taxon>Patagioenas</taxon>
    </lineage>
</organism>
<feature type="transmembrane region" description="Helical" evidence="6">
    <location>
        <begin position="20"/>
        <end position="43"/>
    </location>
</feature>
<dbReference type="EMBL" id="LSYS01001214">
    <property type="protein sequence ID" value="OPJ89272.1"/>
    <property type="molecule type" value="Genomic_DNA"/>
</dbReference>
<dbReference type="InterPro" id="IPR043383">
    <property type="entry name" value="Reprimo_fam"/>
</dbReference>
<protein>
    <recommendedName>
        <fullName evidence="9">Small integral membrane protein 41</fullName>
    </recommendedName>
</protein>
<feature type="region of interest" description="Disordered" evidence="5">
    <location>
        <begin position="50"/>
        <end position="73"/>
    </location>
</feature>
<reference evidence="7 8" key="1">
    <citation type="submission" date="2016-02" db="EMBL/GenBank/DDBJ databases">
        <title>Band-tailed pigeon sequencing and assembly.</title>
        <authorList>
            <person name="Soares A.E."/>
            <person name="Novak B.J."/>
            <person name="Rice E.S."/>
            <person name="O'Connell B."/>
            <person name="Chang D."/>
            <person name="Weber S."/>
            <person name="Shapiro B."/>
        </authorList>
    </citation>
    <scope>NUCLEOTIDE SEQUENCE [LARGE SCALE GENOMIC DNA]</scope>
    <source>
        <strain evidence="7">BTP2013</strain>
        <tissue evidence="7">Blood</tissue>
    </source>
</reference>
<feature type="compositionally biased region" description="Basic and acidic residues" evidence="5">
    <location>
        <begin position="55"/>
        <end position="64"/>
    </location>
</feature>
<sequence length="73" mass="7261">MNGSAQAGARGGDVGVAAQIAVVLVLGLAVTFALFFLGCHLLLQAEGLAAAPAQGERRPSREAEGDTQGTEGP</sequence>
<keyword evidence="3 6" id="KW-1133">Transmembrane helix</keyword>
<proteinExistence type="predicted"/>